<dbReference type="RefSeq" id="WP_265673374.1">
    <property type="nucleotide sequence ID" value="NZ_JAKRRY010000002.1"/>
</dbReference>
<dbReference type="InterPro" id="IPR050238">
    <property type="entry name" value="DNA_Rep/Repair_Clamp_Loader"/>
</dbReference>
<dbReference type="NCBIfam" id="TIGR00678">
    <property type="entry name" value="holB"/>
    <property type="match status" value="1"/>
</dbReference>
<dbReference type="Pfam" id="PF09115">
    <property type="entry name" value="DNApol3-delta_C"/>
    <property type="match status" value="1"/>
</dbReference>
<dbReference type="PANTHER" id="PTHR11669:SF8">
    <property type="entry name" value="DNA POLYMERASE III SUBUNIT DELTA"/>
    <property type="match status" value="1"/>
</dbReference>
<comment type="caution">
    <text evidence="9">The sequence shown here is derived from an EMBL/GenBank/DDBJ whole genome shotgun (WGS) entry which is preliminary data.</text>
</comment>
<feature type="domain" description="DNA polymerase III delta subunit C-terminal" evidence="8">
    <location>
        <begin position="214"/>
        <end position="317"/>
    </location>
</feature>
<keyword evidence="5" id="KW-0235">DNA replication</keyword>
<dbReference type="Gene3D" id="3.40.50.300">
    <property type="entry name" value="P-loop containing nucleotide triphosphate hydrolases"/>
    <property type="match status" value="1"/>
</dbReference>
<dbReference type="GO" id="GO:0006261">
    <property type="term" value="P:DNA-templated DNA replication"/>
    <property type="evidence" value="ECO:0007669"/>
    <property type="project" value="TreeGrafter"/>
</dbReference>
<keyword evidence="10" id="KW-1185">Reference proteome</keyword>
<keyword evidence="6" id="KW-0239">DNA-directed DNA polymerase</keyword>
<dbReference type="SUPFAM" id="SSF52540">
    <property type="entry name" value="P-loop containing nucleoside triphosphate hydrolases"/>
    <property type="match status" value="1"/>
</dbReference>
<organism evidence="9 10">
    <name type="scientific">Vibrio qingdaonensis</name>
    <dbReference type="NCBI Taxonomy" id="2829491"/>
    <lineage>
        <taxon>Bacteria</taxon>
        <taxon>Pseudomonadati</taxon>
        <taxon>Pseudomonadota</taxon>
        <taxon>Gammaproteobacteria</taxon>
        <taxon>Vibrionales</taxon>
        <taxon>Vibrionaceae</taxon>
        <taxon>Vibrio</taxon>
    </lineage>
</organism>
<evidence type="ECO:0000313" key="10">
    <source>
        <dbReference type="Proteomes" id="UP001155587"/>
    </source>
</evidence>
<keyword evidence="3 9" id="KW-0808">Transferase</keyword>
<evidence type="ECO:0000256" key="4">
    <source>
        <dbReference type="ARBA" id="ARBA00022695"/>
    </source>
</evidence>
<dbReference type="InterPro" id="IPR008921">
    <property type="entry name" value="DNA_pol3_clamp-load_cplx_C"/>
</dbReference>
<dbReference type="Gene3D" id="1.20.272.10">
    <property type="match status" value="1"/>
</dbReference>
<dbReference type="GO" id="GO:0003887">
    <property type="term" value="F:DNA-directed DNA polymerase activity"/>
    <property type="evidence" value="ECO:0007669"/>
    <property type="project" value="UniProtKB-KW"/>
</dbReference>
<comment type="catalytic activity">
    <reaction evidence="7">
        <text>DNA(n) + a 2'-deoxyribonucleoside 5'-triphosphate = DNA(n+1) + diphosphate</text>
        <dbReference type="Rhea" id="RHEA:22508"/>
        <dbReference type="Rhea" id="RHEA-COMP:17339"/>
        <dbReference type="Rhea" id="RHEA-COMP:17340"/>
        <dbReference type="ChEBI" id="CHEBI:33019"/>
        <dbReference type="ChEBI" id="CHEBI:61560"/>
        <dbReference type="ChEBI" id="CHEBI:173112"/>
        <dbReference type="EC" id="2.7.7.7"/>
    </reaction>
</comment>
<dbReference type="PANTHER" id="PTHR11669">
    <property type="entry name" value="REPLICATION FACTOR C / DNA POLYMERASE III GAMMA-TAU SUBUNIT"/>
    <property type="match status" value="1"/>
</dbReference>
<keyword evidence="4 9" id="KW-0548">Nucleotidyltransferase</keyword>
<proteinExistence type="predicted"/>
<accession>A0A9X3CK47</accession>
<evidence type="ECO:0000256" key="2">
    <source>
        <dbReference type="ARBA" id="ARBA00014363"/>
    </source>
</evidence>
<evidence type="ECO:0000256" key="6">
    <source>
        <dbReference type="ARBA" id="ARBA00022932"/>
    </source>
</evidence>
<evidence type="ECO:0000256" key="3">
    <source>
        <dbReference type="ARBA" id="ARBA00022679"/>
    </source>
</evidence>
<sequence length="318" mass="36115">MKSYPWLEGLWLQLKQSLDNERIAGAMLVQAQKGLAPDALIHQYVSGVMCQNDHSEPCGFCHSCDLLKSESHPDVHYLLPEKDKKALSVDQIRQANKWAQESSQFGRYRIIVIPNAETMNASASNALLKTLEEPPKQCLFILSTENAKLLLPTIRSRCEVWHIALPNAKTCLQWVEEQTGKPVPESAGYLCSYEPLTVLNFIKEKHDKSYGLMMDAFITFLQGDRLDTSSVWAEMTKSKIDLTITLGWYWHLLCAAQKQALGLEGAYHLKDAVTLAQLFSYECLFQQGDRIQELRNQLRSNPGLNGEVLFASWLYEFD</sequence>
<dbReference type="InterPro" id="IPR004622">
    <property type="entry name" value="DNA_pol_HolB"/>
</dbReference>
<protein>
    <recommendedName>
        <fullName evidence="2">DNA polymerase III subunit delta'</fullName>
        <ecNumber evidence="1">2.7.7.7</ecNumber>
    </recommendedName>
</protein>
<evidence type="ECO:0000259" key="8">
    <source>
        <dbReference type="Pfam" id="PF09115"/>
    </source>
</evidence>
<evidence type="ECO:0000256" key="5">
    <source>
        <dbReference type="ARBA" id="ARBA00022705"/>
    </source>
</evidence>
<dbReference type="GO" id="GO:0008408">
    <property type="term" value="F:3'-5' exonuclease activity"/>
    <property type="evidence" value="ECO:0007669"/>
    <property type="project" value="InterPro"/>
</dbReference>
<dbReference type="GO" id="GO:0003677">
    <property type="term" value="F:DNA binding"/>
    <property type="evidence" value="ECO:0007669"/>
    <property type="project" value="InterPro"/>
</dbReference>
<evidence type="ECO:0000256" key="7">
    <source>
        <dbReference type="ARBA" id="ARBA00049244"/>
    </source>
</evidence>
<dbReference type="Pfam" id="PF13177">
    <property type="entry name" value="DNA_pol3_delta2"/>
    <property type="match status" value="1"/>
</dbReference>
<gene>
    <name evidence="9" type="primary">holB</name>
    <name evidence="9" type="ORF">MD535_02580</name>
</gene>
<dbReference type="SUPFAM" id="SSF48019">
    <property type="entry name" value="post-AAA+ oligomerization domain-like"/>
    <property type="match status" value="1"/>
</dbReference>
<dbReference type="Proteomes" id="UP001155587">
    <property type="component" value="Unassembled WGS sequence"/>
</dbReference>
<evidence type="ECO:0000256" key="1">
    <source>
        <dbReference type="ARBA" id="ARBA00012417"/>
    </source>
</evidence>
<dbReference type="EC" id="2.7.7.7" evidence="1"/>
<dbReference type="InterPro" id="IPR027417">
    <property type="entry name" value="P-loop_NTPase"/>
</dbReference>
<dbReference type="EMBL" id="JAKRRY010000002">
    <property type="protein sequence ID" value="MCW8344913.1"/>
    <property type="molecule type" value="Genomic_DNA"/>
</dbReference>
<dbReference type="InterPro" id="IPR015199">
    <property type="entry name" value="DNA_pol_III_delta_C"/>
</dbReference>
<dbReference type="AlphaFoldDB" id="A0A9X3CK47"/>
<evidence type="ECO:0000313" key="9">
    <source>
        <dbReference type="EMBL" id="MCW8344913.1"/>
    </source>
</evidence>
<name>A0A9X3CK47_9VIBR</name>
<dbReference type="GO" id="GO:0009360">
    <property type="term" value="C:DNA polymerase III complex"/>
    <property type="evidence" value="ECO:0007669"/>
    <property type="project" value="InterPro"/>
</dbReference>
<reference evidence="9" key="1">
    <citation type="submission" date="2022-02" db="EMBL/GenBank/DDBJ databases">
        <title>Vibrio sp. nov, a new bacterium isolated from seawater.</title>
        <authorList>
            <person name="Yuan Y."/>
        </authorList>
    </citation>
    <scope>NUCLEOTIDE SEQUENCE</scope>
    <source>
        <strain evidence="9">ZSDZ65</strain>
    </source>
</reference>